<reference evidence="8 9" key="1">
    <citation type="submission" date="2018-12" db="EMBL/GenBank/DDBJ databases">
        <title>Complete genome sequence of Haloplanus rallus MBLA0036.</title>
        <authorList>
            <person name="Nam Y.-d."/>
            <person name="Kang J."/>
            <person name="Chung W.-H."/>
            <person name="Park Y.S."/>
        </authorList>
    </citation>
    <scope>NUCLEOTIDE SEQUENCE [LARGE SCALE GENOMIC DNA]</scope>
    <source>
        <strain evidence="8 9">MBLA0036</strain>
    </source>
</reference>
<dbReference type="SUPFAM" id="SSF55874">
    <property type="entry name" value="ATPase domain of HSP90 chaperone/DNA topoisomerase II/histidine kinase"/>
    <property type="match status" value="1"/>
</dbReference>
<comment type="catalytic activity">
    <reaction evidence="1">
        <text>ATP + protein L-histidine = ADP + protein N-phospho-L-histidine.</text>
        <dbReference type="EC" id="2.7.13.3"/>
    </reaction>
</comment>
<gene>
    <name evidence="8" type="ORF">EI982_05095</name>
</gene>
<evidence type="ECO:0000256" key="3">
    <source>
        <dbReference type="ARBA" id="ARBA00022679"/>
    </source>
</evidence>
<keyword evidence="3" id="KW-0808">Transferase</keyword>
<name>A0A6B9F768_9EURY</name>
<dbReference type="PROSITE" id="PS50109">
    <property type="entry name" value="HIS_KIN"/>
    <property type="match status" value="1"/>
</dbReference>
<sequence>MGTGSGSVRRSPDGSVSVPDDVCVTADALLGRVFANLLDNAVEHHDGQRPRITVGADPDGDTVRVRVQDDGPGIPERQRERLFEQGGTRTHGLGLYLVRTLVERYGGSVELAETGPEGTTFVVELPVYRGDDTADADTDRVVSSETADAEDPLRDRWSP</sequence>
<evidence type="ECO:0000256" key="6">
    <source>
        <dbReference type="SAM" id="MobiDB-lite"/>
    </source>
</evidence>
<keyword evidence="5" id="KW-0902">Two-component regulatory system</keyword>
<evidence type="ECO:0000259" key="7">
    <source>
        <dbReference type="PROSITE" id="PS50109"/>
    </source>
</evidence>
<dbReference type="InterPro" id="IPR005467">
    <property type="entry name" value="His_kinase_dom"/>
</dbReference>
<dbReference type="Proteomes" id="UP000428325">
    <property type="component" value="Chromosome"/>
</dbReference>
<dbReference type="GO" id="GO:0000160">
    <property type="term" value="P:phosphorelay signal transduction system"/>
    <property type="evidence" value="ECO:0007669"/>
    <property type="project" value="UniProtKB-KW"/>
</dbReference>
<dbReference type="Pfam" id="PF02518">
    <property type="entry name" value="HATPase_c"/>
    <property type="match status" value="1"/>
</dbReference>
<dbReference type="PANTHER" id="PTHR43711">
    <property type="entry name" value="TWO-COMPONENT HISTIDINE KINASE"/>
    <property type="match status" value="1"/>
</dbReference>
<dbReference type="KEGG" id="hra:EI982_05095"/>
<dbReference type="OrthoDB" id="3369at2157"/>
<dbReference type="CDD" id="cd00075">
    <property type="entry name" value="HATPase"/>
    <property type="match status" value="1"/>
</dbReference>
<evidence type="ECO:0000256" key="2">
    <source>
        <dbReference type="ARBA" id="ARBA00012438"/>
    </source>
</evidence>
<evidence type="ECO:0000256" key="4">
    <source>
        <dbReference type="ARBA" id="ARBA00022777"/>
    </source>
</evidence>
<proteinExistence type="predicted"/>
<feature type="compositionally biased region" description="Basic and acidic residues" evidence="6">
    <location>
        <begin position="132"/>
        <end position="142"/>
    </location>
</feature>
<dbReference type="AlphaFoldDB" id="A0A6B9F768"/>
<evidence type="ECO:0000313" key="8">
    <source>
        <dbReference type="EMBL" id="QGX94204.1"/>
    </source>
</evidence>
<dbReference type="SMART" id="SM00387">
    <property type="entry name" value="HATPase_c"/>
    <property type="match status" value="1"/>
</dbReference>
<dbReference type="Gene3D" id="3.30.565.10">
    <property type="entry name" value="Histidine kinase-like ATPase, C-terminal domain"/>
    <property type="match status" value="1"/>
</dbReference>
<dbReference type="PANTHER" id="PTHR43711:SF1">
    <property type="entry name" value="HISTIDINE KINASE 1"/>
    <property type="match status" value="1"/>
</dbReference>
<evidence type="ECO:0000256" key="1">
    <source>
        <dbReference type="ARBA" id="ARBA00000085"/>
    </source>
</evidence>
<feature type="region of interest" description="Disordered" evidence="6">
    <location>
        <begin position="132"/>
        <end position="159"/>
    </location>
</feature>
<dbReference type="InterPro" id="IPR036890">
    <property type="entry name" value="HATPase_C_sf"/>
</dbReference>
<dbReference type="InterPro" id="IPR050736">
    <property type="entry name" value="Sensor_HK_Regulatory"/>
</dbReference>
<evidence type="ECO:0000313" key="9">
    <source>
        <dbReference type="Proteomes" id="UP000428325"/>
    </source>
</evidence>
<feature type="domain" description="Histidine kinase" evidence="7">
    <location>
        <begin position="30"/>
        <end position="129"/>
    </location>
</feature>
<keyword evidence="9" id="KW-1185">Reference proteome</keyword>
<dbReference type="PRINTS" id="PR00344">
    <property type="entry name" value="BCTRLSENSOR"/>
</dbReference>
<dbReference type="GO" id="GO:0004673">
    <property type="term" value="F:protein histidine kinase activity"/>
    <property type="evidence" value="ECO:0007669"/>
    <property type="project" value="UniProtKB-EC"/>
</dbReference>
<evidence type="ECO:0000256" key="5">
    <source>
        <dbReference type="ARBA" id="ARBA00023012"/>
    </source>
</evidence>
<dbReference type="InterPro" id="IPR003594">
    <property type="entry name" value="HATPase_dom"/>
</dbReference>
<organism evidence="8 9">
    <name type="scientific">Haloplanus rallus</name>
    <dbReference type="NCBI Taxonomy" id="1816183"/>
    <lineage>
        <taxon>Archaea</taxon>
        <taxon>Methanobacteriati</taxon>
        <taxon>Methanobacteriota</taxon>
        <taxon>Stenosarchaea group</taxon>
        <taxon>Halobacteria</taxon>
        <taxon>Halobacteriales</taxon>
        <taxon>Haloferacaceae</taxon>
        <taxon>Haloplanus</taxon>
    </lineage>
</organism>
<dbReference type="EC" id="2.7.13.3" evidence="2"/>
<keyword evidence="4 8" id="KW-0418">Kinase</keyword>
<dbReference type="InterPro" id="IPR004358">
    <property type="entry name" value="Sig_transdc_His_kin-like_C"/>
</dbReference>
<protein>
    <recommendedName>
        <fullName evidence="2">histidine kinase</fullName>
        <ecNumber evidence="2">2.7.13.3</ecNumber>
    </recommendedName>
</protein>
<accession>A0A6B9F768</accession>
<dbReference type="EMBL" id="CP034345">
    <property type="protein sequence ID" value="QGX94204.1"/>
    <property type="molecule type" value="Genomic_DNA"/>
</dbReference>